<dbReference type="GO" id="GO:0005506">
    <property type="term" value="F:iron ion binding"/>
    <property type="evidence" value="ECO:0007669"/>
    <property type="project" value="InterPro"/>
</dbReference>
<dbReference type="AlphaFoldDB" id="A0A402AZJ7"/>
<proteinExistence type="predicted"/>
<dbReference type="Gene3D" id="3.90.1170.50">
    <property type="entry name" value="Aldehyde oxidase/xanthine dehydrogenase, a/b hammerhead"/>
    <property type="match status" value="1"/>
</dbReference>
<dbReference type="Pfam" id="PF02738">
    <property type="entry name" value="MoCoBD_1"/>
    <property type="match status" value="1"/>
</dbReference>
<keyword evidence="2" id="KW-0560">Oxidoreductase</keyword>
<dbReference type="SUPFAM" id="SSF54665">
    <property type="entry name" value="CO dehydrogenase molybdoprotein N-domain-like"/>
    <property type="match status" value="1"/>
</dbReference>
<dbReference type="Pfam" id="PF01315">
    <property type="entry name" value="Ald_Xan_dh_C"/>
    <property type="match status" value="1"/>
</dbReference>
<sequence length="665" mass="72607">MSERHSLPAGLERRKEDYRLITGHAAYVDDVRLPAGRPAPLQMAVVRSPYAHARINAIHLDEARAVPGIVAVYAGVDLVQHLPLIEALFGHMASDLKKPARHPLAVEKVRYVGDPVAVVLAEDIYAALDGRDLIEVDYEPLPAITDPEQALSPDAPLLYEELESNVVLRTQTHGGDIAAAFAQAEHTVTLRLVNQRLAPSSIEPRACLFDFDATHQQLTAWISSQSVFQARSMLARFLDLPQENIQVHNADVGGAFGAKTLFLGEEIIAAVLAKKFARPVKWIEDRSENLQAHMHGRGQINYVEAGYTSEGRLLALRVFSVGDIGAFLYSIGPLLPLFSSSMLSGAYQIPAIECQIVSVLTNKVPTGPYRGAGRPEAAYIVERTIERIAHELQLDPVEVRRRNLISPDAFPYYTAGGLVYDSGNYQAALDKALALSDYAGWREQQRQQRTQPSTKLLGIGVSTFIETTGGPSRRQGLEEAATVRILRDGTILVQSAVAHNGQGHITIFSQIAAEVFEVPGSQVEVRLNDASLPGYSTGTNASRITQISGSAIYLAAQKVRTKAFQVASQVLEASMDDLTLEQGHIVVRGVPSRTIALGELAHMVEAQPGLIEHEPPNPANNIPSRDWPHGTISLQLARPSLRERISPLSRSIAIRETLRFYAISP</sequence>
<dbReference type="Pfam" id="PF20256">
    <property type="entry name" value="MoCoBD_2"/>
    <property type="match status" value="1"/>
</dbReference>
<feature type="domain" description="Aldehyde oxidase/xanthine dehydrogenase a/b hammerhead" evidence="3">
    <location>
        <begin position="22"/>
        <end position="142"/>
    </location>
</feature>
<name>A0A402AZJ7_9CHLR</name>
<dbReference type="SUPFAM" id="SSF56003">
    <property type="entry name" value="Molybdenum cofactor-binding domain"/>
    <property type="match status" value="1"/>
</dbReference>
<dbReference type="Proteomes" id="UP000287188">
    <property type="component" value="Unassembled WGS sequence"/>
</dbReference>
<comment type="caution">
    <text evidence="4">The sequence shown here is derived from an EMBL/GenBank/DDBJ whole genome shotgun (WGS) entry which is preliminary data.</text>
</comment>
<dbReference type="InterPro" id="IPR037165">
    <property type="entry name" value="AldOxase/xan_DH_Mopterin-bd_sf"/>
</dbReference>
<dbReference type="InterPro" id="IPR046867">
    <property type="entry name" value="AldOxase/xan_DH_MoCoBD2"/>
</dbReference>
<dbReference type="Gene3D" id="3.30.365.10">
    <property type="entry name" value="Aldehyde oxidase/xanthine dehydrogenase, molybdopterin binding domain"/>
    <property type="match status" value="4"/>
</dbReference>
<dbReference type="SMART" id="SM01008">
    <property type="entry name" value="Ald_Xan_dh_C"/>
    <property type="match status" value="1"/>
</dbReference>
<protein>
    <submittedName>
        <fullName evidence="4">Aldehyde dehydrogenase</fullName>
    </submittedName>
</protein>
<reference evidence="5" key="1">
    <citation type="submission" date="2018-12" db="EMBL/GenBank/DDBJ databases">
        <title>Tengunoibacter tsumagoiensis gen. nov., sp. nov., Dictyobacter kobayashii sp. nov., D. alpinus sp. nov., and D. joshuensis sp. nov. and description of Dictyobacteraceae fam. nov. within the order Ktedonobacterales isolated from Tengu-no-mugimeshi.</title>
        <authorList>
            <person name="Wang C.M."/>
            <person name="Zheng Y."/>
            <person name="Sakai Y."/>
            <person name="Toyoda A."/>
            <person name="Minakuchi Y."/>
            <person name="Abe K."/>
            <person name="Yokota A."/>
            <person name="Yabe S."/>
        </authorList>
    </citation>
    <scope>NUCLEOTIDE SEQUENCE [LARGE SCALE GENOMIC DNA]</scope>
    <source>
        <strain evidence="5">Uno11</strain>
    </source>
</reference>
<evidence type="ECO:0000256" key="1">
    <source>
        <dbReference type="ARBA" id="ARBA00022505"/>
    </source>
</evidence>
<dbReference type="InterPro" id="IPR008274">
    <property type="entry name" value="AldOxase/xan_DH_MoCoBD1"/>
</dbReference>
<keyword evidence="1" id="KW-0500">Molybdenum</keyword>
<organism evidence="4 5">
    <name type="scientific">Dictyobacter kobayashii</name>
    <dbReference type="NCBI Taxonomy" id="2014872"/>
    <lineage>
        <taxon>Bacteria</taxon>
        <taxon>Bacillati</taxon>
        <taxon>Chloroflexota</taxon>
        <taxon>Ktedonobacteria</taxon>
        <taxon>Ktedonobacterales</taxon>
        <taxon>Dictyobacteraceae</taxon>
        <taxon>Dictyobacter</taxon>
    </lineage>
</organism>
<evidence type="ECO:0000313" key="5">
    <source>
        <dbReference type="Proteomes" id="UP000287188"/>
    </source>
</evidence>
<dbReference type="InterPro" id="IPR000674">
    <property type="entry name" value="Ald_Oxase/Xan_DH_a/b"/>
</dbReference>
<gene>
    <name evidence="4" type="ORF">KDK_82870</name>
</gene>
<dbReference type="InterPro" id="IPR036856">
    <property type="entry name" value="Ald_Oxase/Xan_DH_a/b_sf"/>
</dbReference>
<dbReference type="PANTHER" id="PTHR11908:SF132">
    <property type="entry name" value="ALDEHYDE OXIDASE 1-RELATED"/>
    <property type="match status" value="1"/>
</dbReference>
<dbReference type="GO" id="GO:0016491">
    <property type="term" value="F:oxidoreductase activity"/>
    <property type="evidence" value="ECO:0007669"/>
    <property type="project" value="UniProtKB-KW"/>
</dbReference>
<dbReference type="RefSeq" id="WP_281276477.1">
    <property type="nucleotide sequence ID" value="NZ_BIFS01000002.1"/>
</dbReference>
<dbReference type="EMBL" id="BIFS01000002">
    <property type="protein sequence ID" value="GCE24487.1"/>
    <property type="molecule type" value="Genomic_DNA"/>
</dbReference>
<dbReference type="InterPro" id="IPR016208">
    <property type="entry name" value="Ald_Oxase/xanthine_DH-like"/>
</dbReference>
<keyword evidence="5" id="KW-1185">Reference proteome</keyword>
<evidence type="ECO:0000313" key="4">
    <source>
        <dbReference type="EMBL" id="GCE24487.1"/>
    </source>
</evidence>
<dbReference type="PANTHER" id="PTHR11908">
    <property type="entry name" value="XANTHINE DEHYDROGENASE"/>
    <property type="match status" value="1"/>
</dbReference>
<accession>A0A402AZJ7</accession>
<evidence type="ECO:0000259" key="3">
    <source>
        <dbReference type="SMART" id="SM01008"/>
    </source>
</evidence>
<evidence type="ECO:0000256" key="2">
    <source>
        <dbReference type="ARBA" id="ARBA00023002"/>
    </source>
</evidence>